<proteinExistence type="predicted"/>
<reference evidence="1 2" key="1">
    <citation type="submission" date="2020-09" db="EMBL/GenBank/DDBJ databases">
        <authorList>
            <person name="Ashkenazy H."/>
        </authorList>
    </citation>
    <scope>NUCLEOTIDE SEQUENCE [LARGE SCALE GENOMIC DNA]</scope>
    <source>
        <strain evidence="2">cv. Cdm-0</strain>
    </source>
</reference>
<name>A0A7G2E1T6_ARATH</name>
<protein>
    <submittedName>
        <fullName evidence="1">(thale cress) hypothetical protein</fullName>
    </submittedName>
</protein>
<dbReference type="EMBL" id="LR881466">
    <property type="protein sequence ID" value="CAD5314586.1"/>
    <property type="molecule type" value="Genomic_DNA"/>
</dbReference>
<dbReference type="Proteomes" id="UP000516314">
    <property type="component" value="Chromosome 1"/>
</dbReference>
<organism evidence="1 2">
    <name type="scientific">Arabidopsis thaliana</name>
    <name type="common">Mouse-ear cress</name>
    <dbReference type="NCBI Taxonomy" id="3702"/>
    <lineage>
        <taxon>Eukaryota</taxon>
        <taxon>Viridiplantae</taxon>
        <taxon>Streptophyta</taxon>
        <taxon>Embryophyta</taxon>
        <taxon>Tracheophyta</taxon>
        <taxon>Spermatophyta</taxon>
        <taxon>Magnoliopsida</taxon>
        <taxon>eudicotyledons</taxon>
        <taxon>Gunneridae</taxon>
        <taxon>Pentapetalae</taxon>
        <taxon>rosids</taxon>
        <taxon>malvids</taxon>
        <taxon>Brassicales</taxon>
        <taxon>Brassicaceae</taxon>
        <taxon>Camelineae</taxon>
        <taxon>Arabidopsis</taxon>
    </lineage>
</organism>
<evidence type="ECO:0000313" key="1">
    <source>
        <dbReference type="EMBL" id="CAD5314586.1"/>
    </source>
</evidence>
<gene>
    <name evidence="1" type="ORF">AT9943_LOCUS3012</name>
</gene>
<sequence>MECSMYWELHEHKINSIDFNSQNPHVMAGYKFHRWNCLPLRLEKHGSKKKTKTLTTITQVYGFYDECIRNYGENLRAASKGRICSSIGFRNRL</sequence>
<accession>A0A7G2E1T6</accession>
<evidence type="ECO:0000313" key="2">
    <source>
        <dbReference type="Proteomes" id="UP000516314"/>
    </source>
</evidence>
<dbReference type="AlphaFoldDB" id="A0A7G2E1T6"/>